<keyword evidence="6 9" id="KW-1133">Transmembrane helix</keyword>
<evidence type="ECO:0000256" key="9">
    <source>
        <dbReference type="HAMAP-Rule" id="MF_03113"/>
    </source>
</evidence>
<evidence type="ECO:0000256" key="11">
    <source>
        <dbReference type="SAM" id="SignalP"/>
    </source>
</evidence>
<gene>
    <name evidence="9" type="primary">GET1</name>
    <name evidence="12" type="ORF">L486_05106</name>
</gene>
<comment type="similarity">
    <text evidence="2 9">Belongs to the WRB/GET1 family.</text>
</comment>
<comment type="caution">
    <text evidence="9">Lacks conserved residue(s) required for the propagation of feature annotation.</text>
</comment>
<keyword evidence="5 9" id="KW-0256">Endoplasmic reticulum</keyword>
<dbReference type="HAMAP" id="MF_03113">
    <property type="entry name" value="Get1"/>
    <property type="match status" value="1"/>
</dbReference>
<dbReference type="Gene3D" id="1.10.287.660">
    <property type="entry name" value="Helix hairpin bin"/>
    <property type="match status" value="1"/>
</dbReference>
<evidence type="ECO:0000313" key="12">
    <source>
        <dbReference type="EMBL" id="OCF57644.1"/>
    </source>
</evidence>
<feature type="signal peptide" evidence="11">
    <location>
        <begin position="1"/>
        <end position="19"/>
    </location>
</feature>
<evidence type="ECO:0000256" key="2">
    <source>
        <dbReference type="ARBA" id="ARBA00010799"/>
    </source>
</evidence>
<organism evidence="12 13">
    <name type="scientific">Kwoniella mangroviensis CBS 10435</name>
    <dbReference type="NCBI Taxonomy" id="1331196"/>
    <lineage>
        <taxon>Eukaryota</taxon>
        <taxon>Fungi</taxon>
        <taxon>Dikarya</taxon>
        <taxon>Basidiomycota</taxon>
        <taxon>Agaricomycotina</taxon>
        <taxon>Tremellomycetes</taxon>
        <taxon>Tremellales</taxon>
        <taxon>Cryptococcaceae</taxon>
        <taxon>Kwoniella</taxon>
    </lineage>
</organism>
<dbReference type="GO" id="GO:0005789">
    <property type="term" value="C:endoplasmic reticulum membrane"/>
    <property type="evidence" value="ECO:0007669"/>
    <property type="project" value="UniProtKB-SubCell"/>
</dbReference>
<accession>A0A1B9IQF8</accession>
<evidence type="ECO:0000256" key="4">
    <source>
        <dbReference type="ARBA" id="ARBA00022692"/>
    </source>
</evidence>
<reference evidence="12 13" key="1">
    <citation type="submission" date="2013-07" db="EMBL/GenBank/DDBJ databases">
        <title>The Genome Sequence of Kwoniella mangroviensis CBS10435.</title>
        <authorList>
            <consortium name="The Broad Institute Genome Sequencing Platform"/>
            <person name="Cuomo C."/>
            <person name="Litvintseva A."/>
            <person name="Chen Y."/>
            <person name="Heitman J."/>
            <person name="Sun S."/>
            <person name="Springer D."/>
            <person name="Dromer F."/>
            <person name="Young S.K."/>
            <person name="Zeng Q."/>
            <person name="Gargeya S."/>
            <person name="Fitzgerald M."/>
            <person name="Abouelleil A."/>
            <person name="Alvarado L."/>
            <person name="Berlin A.M."/>
            <person name="Chapman S.B."/>
            <person name="Dewar J."/>
            <person name="Goldberg J."/>
            <person name="Griggs A."/>
            <person name="Gujja S."/>
            <person name="Hansen M."/>
            <person name="Howarth C."/>
            <person name="Imamovic A."/>
            <person name="Larimer J."/>
            <person name="McCowan C."/>
            <person name="Murphy C."/>
            <person name="Pearson M."/>
            <person name="Priest M."/>
            <person name="Roberts A."/>
            <person name="Saif S."/>
            <person name="Shea T."/>
            <person name="Sykes S."/>
            <person name="Wortman J."/>
            <person name="Nusbaum C."/>
            <person name="Birren B."/>
        </authorList>
    </citation>
    <scope>NUCLEOTIDE SEQUENCE [LARGE SCALE GENOMIC DNA]</scope>
    <source>
        <strain evidence="12 13">CBS 10435</strain>
    </source>
</reference>
<evidence type="ECO:0000313" key="13">
    <source>
        <dbReference type="Proteomes" id="UP000092583"/>
    </source>
</evidence>
<feature type="chain" id="PRO_5008628808" evidence="11">
    <location>
        <begin position="20"/>
        <end position="214"/>
    </location>
</feature>
<keyword evidence="11" id="KW-0732">Signal</keyword>
<dbReference type="InterPro" id="IPR029012">
    <property type="entry name" value="Helix_hairpin_bin_sf"/>
</dbReference>
<keyword evidence="8 9" id="KW-0472">Membrane</keyword>
<evidence type="ECO:0000256" key="8">
    <source>
        <dbReference type="ARBA" id="ARBA00023136"/>
    </source>
</evidence>
<comment type="subcellular location">
    <subcellularLocation>
        <location evidence="1">Endoplasmic reticulum membrane</location>
        <topology evidence="1">Multi-pass membrane protein</topology>
    </subcellularLocation>
</comment>
<evidence type="ECO:0000256" key="1">
    <source>
        <dbReference type="ARBA" id="ARBA00004477"/>
    </source>
</evidence>
<dbReference type="FunFam" id="1.10.287.660:FF:000006">
    <property type="entry name" value="Protein GET1"/>
    <property type="match status" value="1"/>
</dbReference>
<keyword evidence="3 9" id="KW-0813">Transport</keyword>
<dbReference type="OrthoDB" id="69461at2759"/>
<evidence type="ECO:0000256" key="5">
    <source>
        <dbReference type="ARBA" id="ARBA00022824"/>
    </source>
</evidence>
<dbReference type="GO" id="GO:0043495">
    <property type="term" value="F:protein-membrane adaptor activity"/>
    <property type="evidence" value="ECO:0007669"/>
    <property type="project" value="TreeGrafter"/>
</dbReference>
<dbReference type="InterPro" id="IPR027538">
    <property type="entry name" value="Get1_fungi"/>
</dbReference>
<dbReference type="EMBL" id="KI669463">
    <property type="protein sequence ID" value="OCF57644.1"/>
    <property type="molecule type" value="Genomic_DNA"/>
</dbReference>
<dbReference type="GO" id="GO:0043529">
    <property type="term" value="C:GET complex"/>
    <property type="evidence" value="ECO:0007669"/>
    <property type="project" value="InterPro"/>
</dbReference>
<feature type="compositionally biased region" description="Basic and acidic residues" evidence="10">
    <location>
        <begin position="197"/>
        <end position="214"/>
    </location>
</feature>
<dbReference type="PANTHER" id="PTHR42650:SF1">
    <property type="entry name" value="GUIDED ENTRY OF TAIL-ANCHORED PROTEINS FACTOR 1"/>
    <property type="match status" value="1"/>
</dbReference>
<proteinExistence type="inferred from homology"/>
<dbReference type="GO" id="GO:0071816">
    <property type="term" value="P:tail-anchored membrane protein insertion into ER membrane"/>
    <property type="evidence" value="ECO:0007669"/>
    <property type="project" value="InterPro"/>
</dbReference>
<feature type="topological domain" description="Lumenal" evidence="9">
    <location>
        <begin position="1"/>
        <end position="4"/>
    </location>
</feature>
<dbReference type="STRING" id="1331196.A0A1B9IQF8"/>
<sequence length="214" mass="23914">MANLALLIFLVVLLTQVVAWVGQTVLQDIAFSIYSRIALSKASKEQSILRKQILQDKAELGKTSSQDEFAKWAKIRRRLDKGLADLERLNNTINTSKSSFTTKFKSFIWVITSGSKLILVWWYRKQPVFWLPQGWVPYPVAWLISFPSAPIGSVSSGAWSAVCTRVLISLEEIVKALLEPSTPAGPIPTASFPSASEKQEAKIEPITLEHEKLD</sequence>
<dbReference type="Pfam" id="PF04420">
    <property type="entry name" value="CHD5"/>
    <property type="match status" value="1"/>
</dbReference>
<keyword evidence="4 9" id="KW-0812">Transmembrane</keyword>
<evidence type="ECO:0000256" key="3">
    <source>
        <dbReference type="ARBA" id="ARBA00022448"/>
    </source>
</evidence>
<dbReference type="PANTHER" id="PTHR42650">
    <property type="entry name" value="TAIL-ANCHORED PROTEIN INSERTION RECEPTOR WRB"/>
    <property type="match status" value="1"/>
</dbReference>
<name>A0A1B9IQF8_9TREE</name>
<evidence type="ECO:0000256" key="10">
    <source>
        <dbReference type="SAM" id="MobiDB-lite"/>
    </source>
</evidence>
<evidence type="ECO:0000256" key="6">
    <source>
        <dbReference type="ARBA" id="ARBA00022989"/>
    </source>
</evidence>
<dbReference type="InterPro" id="IPR028945">
    <property type="entry name" value="Get1"/>
</dbReference>
<dbReference type="AlphaFoldDB" id="A0A1B9IQF8"/>
<keyword evidence="13" id="KW-1185">Reference proteome</keyword>
<keyword evidence="7" id="KW-0175">Coiled coil</keyword>
<evidence type="ECO:0000256" key="7">
    <source>
        <dbReference type="ARBA" id="ARBA00023054"/>
    </source>
</evidence>
<dbReference type="Proteomes" id="UP000092583">
    <property type="component" value="Unassembled WGS sequence"/>
</dbReference>
<feature type="region of interest" description="Disordered" evidence="10">
    <location>
        <begin position="183"/>
        <end position="214"/>
    </location>
</feature>
<reference evidence="13" key="2">
    <citation type="submission" date="2013-12" db="EMBL/GenBank/DDBJ databases">
        <title>Evolution of pathogenesis and genome organization in the Tremellales.</title>
        <authorList>
            <person name="Cuomo C."/>
            <person name="Litvintseva A."/>
            <person name="Heitman J."/>
            <person name="Chen Y."/>
            <person name="Sun S."/>
            <person name="Springer D."/>
            <person name="Dromer F."/>
            <person name="Young S."/>
            <person name="Zeng Q."/>
            <person name="Chapman S."/>
            <person name="Gujja S."/>
            <person name="Saif S."/>
            <person name="Birren B."/>
        </authorList>
    </citation>
    <scope>NUCLEOTIDE SEQUENCE [LARGE SCALE GENOMIC DNA]</scope>
    <source>
        <strain evidence="13">CBS 10435</strain>
    </source>
</reference>
<feature type="topological domain" description="Cytoplasmic" evidence="9">
    <location>
        <begin position="171"/>
        <end position="214"/>
    </location>
</feature>
<protein>
    <submittedName>
        <fullName evidence="12">Protein GET1</fullName>
    </submittedName>
</protein>